<evidence type="ECO:0000256" key="10">
    <source>
        <dbReference type="PROSITE-ProRule" id="PRU10144"/>
    </source>
</evidence>
<dbReference type="InterPro" id="IPR000531">
    <property type="entry name" value="Beta-barrel_TonB"/>
</dbReference>
<keyword evidence="2 9" id="KW-0813">Transport</keyword>
<dbReference type="PROSITE" id="PS52016">
    <property type="entry name" value="TONB_DEPENDENT_REC_3"/>
    <property type="match status" value="1"/>
</dbReference>
<dbReference type="PROSITE" id="PS01156">
    <property type="entry name" value="TONB_DEPENDENT_REC_2"/>
    <property type="match status" value="1"/>
</dbReference>
<evidence type="ECO:0000256" key="12">
    <source>
        <dbReference type="SAM" id="SignalP"/>
    </source>
</evidence>
<evidence type="ECO:0000256" key="6">
    <source>
        <dbReference type="ARBA" id="ARBA00023077"/>
    </source>
</evidence>
<keyword evidence="6 11" id="KW-0798">TonB box</keyword>
<evidence type="ECO:0000256" key="5">
    <source>
        <dbReference type="ARBA" id="ARBA00022729"/>
    </source>
</evidence>
<dbReference type="InterPro" id="IPR037066">
    <property type="entry name" value="Plug_dom_sf"/>
</dbReference>
<feature type="signal peptide" evidence="12">
    <location>
        <begin position="1"/>
        <end position="27"/>
    </location>
</feature>
<dbReference type="SUPFAM" id="SSF56935">
    <property type="entry name" value="Porins"/>
    <property type="match status" value="1"/>
</dbReference>
<evidence type="ECO:0000256" key="2">
    <source>
        <dbReference type="ARBA" id="ARBA00022448"/>
    </source>
</evidence>
<protein>
    <submittedName>
        <fullName evidence="15">TonB-dependent receptor</fullName>
    </submittedName>
</protein>
<proteinExistence type="inferred from homology"/>
<gene>
    <name evidence="15" type="ORF">H9889_07390</name>
</gene>
<dbReference type="InterPro" id="IPR012910">
    <property type="entry name" value="Plug_dom"/>
</dbReference>
<dbReference type="Gene3D" id="2.40.170.20">
    <property type="entry name" value="TonB-dependent receptor, beta-barrel domain"/>
    <property type="match status" value="1"/>
</dbReference>
<evidence type="ECO:0000256" key="7">
    <source>
        <dbReference type="ARBA" id="ARBA00023136"/>
    </source>
</evidence>
<evidence type="ECO:0000256" key="9">
    <source>
        <dbReference type="PROSITE-ProRule" id="PRU01360"/>
    </source>
</evidence>
<evidence type="ECO:0000256" key="11">
    <source>
        <dbReference type="RuleBase" id="RU003357"/>
    </source>
</evidence>
<feature type="domain" description="TonB-dependent receptor-like beta-barrel" evidence="13">
    <location>
        <begin position="722"/>
        <end position="979"/>
    </location>
</feature>
<feature type="short sequence motif" description="TonB C-terminal box" evidence="10">
    <location>
        <begin position="992"/>
        <end position="1009"/>
    </location>
</feature>
<feature type="chain" id="PRO_5039108629" evidence="12">
    <location>
        <begin position="28"/>
        <end position="1009"/>
    </location>
</feature>
<dbReference type="Pfam" id="PF00593">
    <property type="entry name" value="TonB_dep_Rec_b-barrel"/>
    <property type="match status" value="1"/>
</dbReference>
<evidence type="ECO:0000259" key="13">
    <source>
        <dbReference type="Pfam" id="PF00593"/>
    </source>
</evidence>
<dbReference type="PANTHER" id="PTHR30442">
    <property type="entry name" value="IRON III DICITRATE TRANSPORT PROTEIN FECA"/>
    <property type="match status" value="1"/>
</dbReference>
<evidence type="ECO:0000313" key="16">
    <source>
        <dbReference type="Proteomes" id="UP000823934"/>
    </source>
</evidence>
<dbReference type="InterPro" id="IPR010917">
    <property type="entry name" value="TonB_rcpt_CS"/>
</dbReference>
<name>A0A9D1TUX2_9GAMM</name>
<dbReference type="GO" id="GO:0033214">
    <property type="term" value="P:siderophore-iron import into cell"/>
    <property type="evidence" value="ECO:0007669"/>
    <property type="project" value="TreeGrafter"/>
</dbReference>
<comment type="subcellular location">
    <subcellularLocation>
        <location evidence="1 9">Cell outer membrane</location>
        <topology evidence="1 9">Multi-pass membrane protein</topology>
    </subcellularLocation>
</comment>
<dbReference type="Gene3D" id="2.170.130.10">
    <property type="entry name" value="TonB-dependent receptor, plug domain"/>
    <property type="match status" value="1"/>
</dbReference>
<comment type="similarity">
    <text evidence="9 11">Belongs to the TonB-dependent receptor family.</text>
</comment>
<evidence type="ECO:0000256" key="4">
    <source>
        <dbReference type="ARBA" id="ARBA00022692"/>
    </source>
</evidence>
<evidence type="ECO:0000313" key="15">
    <source>
        <dbReference type="EMBL" id="HIW07130.1"/>
    </source>
</evidence>
<evidence type="ECO:0000259" key="14">
    <source>
        <dbReference type="Pfam" id="PF07715"/>
    </source>
</evidence>
<dbReference type="EMBL" id="DXHP01000167">
    <property type="protein sequence ID" value="HIW07130.1"/>
    <property type="molecule type" value="Genomic_DNA"/>
</dbReference>
<dbReference type="PANTHER" id="PTHR30442:SF0">
    <property type="entry name" value="FE(3+) DICITRATE TRANSPORT PROTEIN FECA"/>
    <property type="match status" value="1"/>
</dbReference>
<keyword evidence="5 12" id="KW-0732">Signal</keyword>
<dbReference type="InterPro" id="IPR036942">
    <property type="entry name" value="Beta-barrel_TonB_sf"/>
</dbReference>
<evidence type="ECO:0000256" key="8">
    <source>
        <dbReference type="ARBA" id="ARBA00023237"/>
    </source>
</evidence>
<feature type="domain" description="TonB-dependent receptor plug" evidence="14">
    <location>
        <begin position="83"/>
        <end position="181"/>
    </location>
</feature>
<reference evidence="15" key="2">
    <citation type="submission" date="2021-04" db="EMBL/GenBank/DDBJ databases">
        <authorList>
            <person name="Gilroy R."/>
        </authorList>
    </citation>
    <scope>NUCLEOTIDE SEQUENCE</scope>
    <source>
        <strain evidence="15">CHK160-9182</strain>
    </source>
</reference>
<keyword evidence="15" id="KW-0675">Receptor</keyword>
<comment type="caution">
    <text evidence="15">The sequence shown here is derived from an EMBL/GenBank/DDBJ whole genome shotgun (WGS) entry which is preliminary data.</text>
</comment>
<dbReference type="GO" id="GO:0009279">
    <property type="term" value="C:cell outer membrane"/>
    <property type="evidence" value="ECO:0007669"/>
    <property type="project" value="UniProtKB-SubCell"/>
</dbReference>
<keyword evidence="4 9" id="KW-0812">Transmembrane</keyword>
<keyword evidence="8 9" id="KW-0998">Cell outer membrane</keyword>
<organism evidence="15 16">
    <name type="scientific">Candidatus Ignatzschineria merdigallinarum</name>
    <dbReference type="NCBI Taxonomy" id="2838621"/>
    <lineage>
        <taxon>Bacteria</taxon>
        <taxon>Pseudomonadati</taxon>
        <taxon>Pseudomonadota</taxon>
        <taxon>Gammaproteobacteria</taxon>
        <taxon>Cardiobacteriales</taxon>
        <taxon>Ignatzschineriaceae</taxon>
        <taxon>Ignatzschineria</taxon>
    </lineage>
</organism>
<evidence type="ECO:0000256" key="3">
    <source>
        <dbReference type="ARBA" id="ARBA00022452"/>
    </source>
</evidence>
<accession>A0A9D1TUX2</accession>
<evidence type="ECO:0000256" key="1">
    <source>
        <dbReference type="ARBA" id="ARBA00004571"/>
    </source>
</evidence>
<sequence>MLIRNQYRWKPLAIALACLLANQVLYAQEAMEQNEEDVEISHNATSTVGLGSILVKGQQLEGKGNQEKHDEVYDRSISSVYRDKAEIERFKGAAPADVFKGMVGVNSGDARNSGALDPNVRGIQGQGRVPVTIDGTEQAITVWRGYAGANNRNYIDPMLIGGVTIEKGPSLTRGINSSVGGAVAIKTLGINDIVQDDKDWGIDLKVEGSNNSVKPKMPNLNAPLPDVLGGYVPYLFSFYDNGVMVKPRSGGQNSFGDDKAFRVAAGKKWENFDLLGVYVYRKKGNHFSGKNGADYYSGGEYNRENAGERADFWNNYTKHLAEIYKPGDEVPNTSNEMQSVLLKGTWKPNDDHIVELGFRHTWGKYGEIMPSRVANHLSDLDHMINTAPESSQKEYVREQIIGKFPQWPLSEVKTTAVYLNHKWQPDNPYIDLETNLWGTRTILDTHSSGGYPRQFVSSTSDPSKMEWISTSATNSKNKRWGATVSNKSELTETLDLTLGGSYQYETLASSDDWYIDPIERKRSSFRTIPREGWRKEWHMNFNFDWRPTSWLELSLGASKNGFSSYDKQLNRQREAKNLAYSDKGAPGIQLYYEIEKTQAMIDAEKTYQAENEYLFANYKFGTPEFQEYSAKALAKYQAAESKFIEENATSKGLAVKAENCGGLYTKCYRGESDWYVRDDGKYHREDNPYMNGEWDSKGAKPRESTQETGLYRQISRATTGDPYGHVPKQSNSGGWQPVLAATAWLSDHARVYARYAKTERMPSMFETTVGFSASPVYRGSALKPERGTNIEVGYIHDLTEWFEAANFADFKIAYFRNDIKDVIDRDQAFSLRNIDKQKVSGLELQSRYDSGKFFADFSASYFLKNEVCDESTAISQDPYYGRINSCVKDGFYNSYLRNMTPPKYALNLTVGGRFFNEKLEVGTRVLHHAGSKNTDRENFGDIAPWQTNVPIHWGKVTTLDAWVNYNFDETTSMEVVATNLTNQYYLDPLTRSHFPAPGRTIRVGFNMKF</sequence>
<keyword evidence="7 9" id="KW-0472">Membrane</keyword>
<keyword evidence="3 9" id="KW-1134">Transmembrane beta strand</keyword>
<dbReference type="InterPro" id="IPR039426">
    <property type="entry name" value="TonB-dep_rcpt-like"/>
</dbReference>
<dbReference type="Proteomes" id="UP000823934">
    <property type="component" value="Unassembled WGS sequence"/>
</dbReference>
<reference evidence="15" key="1">
    <citation type="journal article" date="2021" name="PeerJ">
        <title>Extensive microbial diversity within the chicken gut microbiome revealed by metagenomics and culture.</title>
        <authorList>
            <person name="Gilroy R."/>
            <person name="Ravi A."/>
            <person name="Getino M."/>
            <person name="Pursley I."/>
            <person name="Horton D.L."/>
            <person name="Alikhan N.F."/>
            <person name="Baker D."/>
            <person name="Gharbi K."/>
            <person name="Hall N."/>
            <person name="Watson M."/>
            <person name="Adriaenssens E.M."/>
            <person name="Foster-Nyarko E."/>
            <person name="Jarju S."/>
            <person name="Secka A."/>
            <person name="Antonio M."/>
            <person name="Oren A."/>
            <person name="Chaudhuri R.R."/>
            <person name="La Ragione R."/>
            <person name="Hildebrand F."/>
            <person name="Pallen M.J."/>
        </authorList>
    </citation>
    <scope>NUCLEOTIDE SEQUENCE</scope>
    <source>
        <strain evidence="15">CHK160-9182</strain>
    </source>
</reference>
<dbReference type="AlphaFoldDB" id="A0A9D1TUX2"/>
<dbReference type="Pfam" id="PF07715">
    <property type="entry name" value="Plug"/>
    <property type="match status" value="1"/>
</dbReference>